<sequence>MPKANFRTSRPPGTAFLGHGTARLSMVASRTKNWPASAGVRGRSREPQGFRWTPTVGLRCCTPLRFRFGSELRHPTGVLHSQQAPLHFPVGCSQHADLTRFLTFNLRPPRCFATVGLLSTAGCPCRSHNSDALSRVFSVSCPLRRPGDWAVPVLPLKNGLCARTANDAFRDKLER</sequence>
<reference evidence="1" key="1">
    <citation type="journal article" date="2022" name="bioRxiv">
        <title>Sequencing and chromosome-scale assembly of the giantPleurodeles waltlgenome.</title>
        <authorList>
            <person name="Brown T."/>
            <person name="Elewa A."/>
            <person name="Iarovenko S."/>
            <person name="Subramanian E."/>
            <person name="Araus A.J."/>
            <person name="Petzold A."/>
            <person name="Susuki M."/>
            <person name="Suzuki K.-i.T."/>
            <person name="Hayashi T."/>
            <person name="Toyoda A."/>
            <person name="Oliveira C."/>
            <person name="Osipova E."/>
            <person name="Leigh N.D."/>
            <person name="Simon A."/>
            <person name="Yun M.H."/>
        </authorList>
    </citation>
    <scope>NUCLEOTIDE SEQUENCE</scope>
    <source>
        <strain evidence="1">20211129_DDA</strain>
        <tissue evidence="1">Liver</tissue>
    </source>
</reference>
<name>A0AAV7U9D4_PLEWA</name>
<keyword evidence="2" id="KW-1185">Reference proteome</keyword>
<proteinExistence type="predicted"/>
<evidence type="ECO:0000313" key="1">
    <source>
        <dbReference type="EMBL" id="KAJ1184262.1"/>
    </source>
</evidence>
<organism evidence="1 2">
    <name type="scientific">Pleurodeles waltl</name>
    <name type="common">Iberian ribbed newt</name>
    <dbReference type="NCBI Taxonomy" id="8319"/>
    <lineage>
        <taxon>Eukaryota</taxon>
        <taxon>Metazoa</taxon>
        <taxon>Chordata</taxon>
        <taxon>Craniata</taxon>
        <taxon>Vertebrata</taxon>
        <taxon>Euteleostomi</taxon>
        <taxon>Amphibia</taxon>
        <taxon>Batrachia</taxon>
        <taxon>Caudata</taxon>
        <taxon>Salamandroidea</taxon>
        <taxon>Salamandridae</taxon>
        <taxon>Pleurodelinae</taxon>
        <taxon>Pleurodeles</taxon>
    </lineage>
</organism>
<dbReference type="EMBL" id="JANPWB010000005">
    <property type="protein sequence ID" value="KAJ1184262.1"/>
    <property type="molecule type" value="Genomic_DNA"/>
</dbReference>
<dbReference type="AlphaFoldDB" id="A0AAV7U9D4"/>
<gene>
    <name evidence="1" type="ORF">NDU88_001070</name>
</gene>
<evidence type="ECO:0000313" key="2">
    <source>
        <dbReference type="Proteomes" id="UP001066276"/>
    </source>
</evidence>
<comment type="caution">
    <text evidence="1">The sequence shown here is derived from an EMBL/GenBank/DDBJ whole genome shotgun (WGS) entry which is preliminary data.</text>
</comment>
<accession>A0AAV7U9D4</accession>
<dbReference type="Proteomes" id="UP001066276">
    <property type="component" value="Chromosome 3_1"/>
</dbReference>
<protein>
    <submittedName>
        <fullName evidence="1">Uncharacterized protein</fullName>
    </submittedName>
</protein>